<accession>D2QDH5</accession>
<reference evidence="2 3" key="1">
    <citation type="journal article" date="2010" name="Stand. Genomic Sci.">
        <title>Complete genome sequence of Spirosoma linguale type strain (1).</title>
        <authorList>
            <person name="Lail K."/>
            <person name="Sikorski J."/>
            <person name="Saunders E."/>
            <person name="Lapidus A."/>
            <person name="Glavina Del Rio T."/>
            <person name="Copeland A."/>
            <person name="Tice H."/>
            <person name="Cheng J.-F."/>
            <person name="Lucas S."/>
            <person name="Nolan M."/>
            <person name="Bruce D."/>
            <person name="Goodwin L."/>
            <person name="Pitluck S."/>
            <person name="Ivanova N."/>
            <person name="Mavromatis K."/>
            <person name="Ovchinnikova G."/>
            <person name="Pati A."/>
            <person name="Chen A."/>
            <person name="Palaniappan K."/>
            <person name="Land M."/>
            <person name="Hauser L."/>
            <person name="Chang Y.-J."/>
            <person name="Jeffries C.D."/>
            <person name="Chain P."/>
            <person name="Brettin T."/>
            <person name="Detter J.C."/>
            <person name="Schuetze A."/>
            <person name="Rohde M."/>
            <person name="Tindall B.J."/>
            <person name="Goeker M."/>
            <person name="Bristow J."/>
            <person name="Eisen J.A."/>
            <person name="Markowitz V."/>
            <person name="Hugenholtz P."/>
            <person name="Kyrpides N.C."/>
            <person name="Klenk H.-P."/>
            <person name="Chen F."/>
        </authorList>
    </citation>
    <scope>NUCLEOTIDE SEQUENCE [LARGE SCALE GENOMIC DNA]</scope>
    <source>
        <strain evidence="3">ATCC 33905 / DSM 74 / LMG 10896 / Claus 1</strain>
    </source>
</reference>
<name>D2QDH5_SPILD</name>
<dbReference type="Proteomes" id="UP000002028">
    <property type="component" value="Chromosome"/>
</dbReference>
<keyword evidence="3" id="KW-1185">Reference proteome</keyword>
<sequence length="192" mass="22026">MEQVLRTIRPPRYREFDDAFFFDLCQANETTKLERDANGNIILMPPTGSETGRYNADISGEIWSWNRRLKLGYVFDSSTGFKLPNSAVRSPDVAWVSRERWEAIPEPERQGFAPLCPDFLVEIRSKSDDLTELKAKMEEYRDNGCKLGWLIDRAGRQVFIYRENGSIEIKEGASVQLTGEDVLPDLTLTIEL</sequence>
<dbReference type="HOGENOM" id="CLU_076312_3_0_10"/>
<organism evidence="2 3">
    <name type="scientific">Spirosoma linguale (strain ATCC 33905 / DSM 74 / LMG 10896 / Claus 1)</name>
    <dbReference type="NCBI Taxonomy" id="504472"/>
    <lineage>
        <taxon>Bacteria</taxon>
        <taxon>Pseudomonadati</taxon>
        <taxon>Bacteroidota</taxon>
        <taxon>Cytophagia</taxon>
        <taxon>Cytophagales</taxon>
        <taxon>Cytophagaceae</taxon>
        <taxon>Spirosoma</taxon>
    </lineage>
</organism>
<dbReference type="RefSeq" id="WP_012924957.1">
    <property type="nucleotide sequence ID" value="NC_013730.1"/>
</dbReference>
<dbReference type="InterPro" id="IPR008538">
    <property type="entry name" value="Uma2"/>
</dbReference>
<dbReference type="PANTHER" id="PTHR34107">
    <property type="entry name" value="SLL0198 PROTEIN-RELATED"/>
    <property type="match status" value="1"/>
</dbReference>
<feature type="domain" description="Putative restriction endonuclease" evidence="1">
    <location>
        <begin position="21"/>
        <end position="191"/>
    </location>
</feature>
<protein>
    <recommendedName>
        <fullName evidence="1">Putative restriction endonuclease domain-containing protein</fullName>
    </recommendedName>
</protein>
<evidence type="ECO:0000259" key="1">
    <source>
        <dbReference type="Pfam" id="PF05685"/>
    </source>
</evidence>
<dbReference type="InterPro" id="IPR012296">
    <property type="entry name" value="Nuclease_put_TT1808"/>
</dbReference>
<evidence type="ECO:0000313" key="2">
    <source>
        <dbReference type="EMBL" id="ADB36405.1"/>
    </source>
</evidence>
<dbReference type="KEGG" id="sli:Slin_0341"/>
<gene>
    <name evidence="2" type="ordered locus">Slin_0341</name>
</gene>
<evidence type="ECO:0000313" key="3">
    <source>
        <dbReference type="Proteomes" id="UP000002028"/>
    </source>
</evidence>
<dbReference type="STRING" id="504472.Slin_0341"/>
<dbReference type="EMBL" id="CP001769">
    <property type="protein sequence ID" value="ADB36405.1"/>
    <property type="molecule type" value="Genomic_DNA"/>
</dbReference>
<dbReference type="AlphaFoldDB" id="D2QDH5"/>
<dbReference type="Gene3D" id="3.90.1570.10">
    <property type="entry name" value="tt1808, chain A"/>
    <property type="match status" value="1"/>
</dbReference>
<proteinExistence type="predicted"/>
<dbReference type="PANTHER" id="PTHR34107:SF1">
    <property type="entry name" value="SLL0198 PROTEIN"/>
    <property type="match status" value="1"/>
</dbReference>
<dbReference type="CDD" id="cd06260">
    <property type="entry name" value="DUF820-like"/>
    <property type="match status" value="1"/>
</dbReference>
<dbReference type="Pfam" id="PF05685">
    <property type="entry name" value="Uma2"/>
    <property type="match status" value="1"/>
</dbReference>
<dbReference type="SUPFAM" id="SSF52980">
    <property type="entry name" value="Restriction endonuclease-like"/>
    <property type="match status" value="1"/>
</dbReference>
<dbReference type="eggNOG" id="COG4636">
    <property type="taxonomic scope" value="Bacteria"/>
</dbReference>
<dbReference type="InterPro" id="IPR011335">
    <property type="entry name" value="Restrct_endonuc-II-like"/>
</dbReference>